<evidence type="ECO:0000256" key="10">
    <source>
        <dbReference type="ARBA" id="ARBA00023125"/>
    </source>
</evidence>
<dbReference type="InterPro" id="IPR011006">
    <property type="entry name" value="CheY-like_superfamily"/>
</dbReference>
<dbReference type="InterPro" id="IPR009057">
    <property type="entry name" value="Homeodomain-like_sf"/>
</dbReference>
<evidence type="ECO:0000256" key="4">
    <source>
        <dbReference type="ARBA" id="ARBA00022679"/>
    </source>
</evidence>
<evidence type="ECO:0000256" key="11">
    <source>
        <dbReference type="ARBA" id="ARBA00023163"/>
    </source>
</evidence>
<keyword evidence="10" id="KW-0238">DNA-binding</keyword>
<evidence type="ECO:0000259" key="16">
    <source>
        <dbReference type="PROSITE" id="PS50110"/>
    </source>
</evidence>
<dbReference type="InterPro" id="IPR011123">
    <property type="entry name" value="Y_Y_Y"/>
</dbReference>
<dbReference type="Pfam" id="PF00512">
    <property type="entry name" value="HisKA"/>
    <property type="match status" value="1"/>
</dbReference>
<dbReference type="Pfam" id="PF00072">
    <property type="entry name" value="Response_reg"/>
    <property type="match status" value="1"/>
</dbReference>
<dbReference type="InterPro" id="IPR004358">
    <property type="entry name" value="Sig_transdc_His_kin-like_C"/>
</dbReference>
<keyword evidence="13" id="KW-1133">Transmembrane helix</keyword>
<keyword evidence="5" id="KW-0547">Nucleotide-binding</keyword>
<evidence type="ECO:0000256" key="8">
    <source>
        <dbReference type="ARBA" id="ARBA00023012"/>
    </source>
</evidence>
<keyword evidence="8" id="KW-0902">Two-component regulatory system</keyword>
<dbReference type="Proteomes" id="UP001241110">
    <property type="component" value="Unassembled WGS sequence"/>
</dbReference>
<dbReference type="Pfam" id="PF02518">
    <property type="entry name" value="HATPase_c"/>
    <property type="match status" value="1"/>
</dbReference>
<feature type="modified residue" description="4-aspartylphosphate" evidence="12">
    <location>
        <position position="1184"/>
    </location>
</feature>
<dbReference type="InterPro" id="IPR003594">
    <property type="entry name" value="HATPase_dom"/>
</dbReference>
<dbReference type="SUPFAM" id="SSF63829">
    <property type="entry name" value="Calcium-dependent phosphotriesterase"/>
    <property type="match status" value="3"/>
</dbReference>
<evidence type="ECO:0000256" key="3">
    <source>
        <dbReference type="ARBA" id="ARBA00022553"/>
    </source>
</evidence>
<dbReference type="GO" id="GO:0003700">
    <property type="term" value="F:DNA-binding transcription factor activity"/>
    <property type="evidence" value="ECO:0007669"/>
    <property type="project" value="InterPro"/>
</dbReference>
<dbReference type="PANTHER" id="PTHR43547">
    <property type="entry name" value="TWO-COMPONENT HISTIDINE KINASE"/>
    <property type="match status" value="1"/>
</dbReference>
<dbReference type="Gene3D" id="2.130.10.10">
    <property type="entry name" value="YVTN repeat-like/Quinoprotein amine dehydrogenase"/>
    <property type="match status" value="2"/>
</dbReference>
<dbReference type="InterPro" id="IPR015943">
    <property type="entry name" value="WD40/YVTN_repeat-like_dom_sf"/>
</dbReference>
<evidence type="ECO:0000256" key="9">
    <source>
        <dbReference type="ARBA" id="ARBA00023015"/>
    </source>
</evidence>
<evidence type="ECO:0000259" key="15">
    <source>
        <dbReference type="PROSITE" id="PS50109"/>
    </source>
</evidence>
<dbReference type="InterPro" id="IPR036097">
    <property type="entry name" value="HisK_dim/P_sf"/>
</dbReference>
<dbReference type="SUPFAM" id="SSF47384">
    <property type="entry name" value="Homodimeric domain of signal transducing histidine kinase"/>
    <property type="match status" value="1"/>
</dbReference>
<evidence type="ECO:0000313" key="18">
    <source>
        <dbReference type="Proteomes" id="UP001241110"/>
    </source>
</evidence>
<dbReference type="EC" id="2.7.13.3" evidence="2"/>
<dbReference type="SMART" id="SM00387">
    <property type="entry name" value="HATPase_c"/>
    <property type="match status" value="1"/>
</dbReference>
<dbReference type="SUPFAM" id="SSF55874">
    <property type="entry name" value="ATPase domain of HSP90 chaperone/DNA topoisomerase II/histidine kinase"/>
    <property type="match status" value="1"/>
</dbReference>
<dbReference type="SUPFAM" id="SSF52172">
    <property type="entry name" value="CheY-like"/>
    <property type="match status" value="1"/>
</dbReference>
<dbReference type="Gene3D" id="1.10.10.60">
    <property type="entry name" value="Homeodomain-like"/>
    <property type="match status" value="1"/>
</dbReference>
<evidence type="ECO:0000256" key="12">
    <source>
        <dbReference type="PROSITE-ProRule" id="PRU00169"/>
    </source>
</evidence>
<feature type="domain" description="Histidine kinase" evidence="15">
    <location>
        <begin position="862"/>
        <end position="1089"/>
    </location>
</feature>
<feature type="domain" description="HTH araC/xylS-type" evidence="14">
    <location>
        <begin position="1279"/>
        <end position="1378"/>
    </location>
</feature>
<dbReference type="SUPFAM" id="SSF46689">
    <property type="entry name" value="Homeodomain-like"/>
    <property type="match status" value="1"/>
</dbReference>
<gene>
    <name evidence="17" type="ORF">QNI16_34070</name>
</gene>
<feature type="domain" description="Response regulatory" evidence="16">
    <location>
        <begin position="1136"/>
        <end position="1251"/>
    </location>
</feature>
<dbReference type="FunFam" id="3.30.565.10:FF:000037">
    <property type="entry name" value="Hybrid sensor histidine kinase/response regulator"/>
    <property type="match status" value="1"/>
</dbReference>
<keyword evidence="6" id="KW-0418">Kinase</keyword>
<dbReference type="InterPro" id="IPR036890">
    <property type="entry name" value="HATPase_C_sf"/>
</dbReference>
<dbReference type="EMBL" id="JASJOS010000021">
    <property type="protein sequence ID" value="MDJ1485567.1"/>
    <property type="molecule type" value="Genomic_DNA"/>
</dbReference>
<dbReference type="PROSITE" id="PS00041">
    <property type="entry name" value="HTH_ARAC_FAMILY_1"/>
    <property type="match status" value="1"/>
</dbReference>
<dbReference type="Pfam" id="PF07495">
    <property type="entry name" value="Y_Y_Y"/>
    <property type="match status" value="1"/>
</dbReference>
<dbReference type="Gene3D" id="1.10.287.130">
    <property type="match status" value="1"/>
</dbReference>
<dbReference type="InterPro" id="IPR013783">
    <property type="entry name" value="Ig-like_fold"/>
</dbReference>
<dbReference type="InterPro" id="IPR003661">
    <property type="entry name" value="HisK_dim/P_dom"/>
</dbReference>
<evidence type="ECO:0000256" key="13">
    <source>
        <dbReference type="SAM" id="Phobius"/>
    </source>
</evidence>
<organism evidence="17 18">
    <name type="scientific">Xanthocytophaga flava</name>
    <dbReference type="NCBI Taxonomy" id="3048013"/>
    <lineage>
        <taxon>Bacteria</taxon>
        <taxon>Pseudomonadati</taxon>
        <taxon>Bacteroidota</taxon>
        <taxon>Cytophagia</taxon>
        <taxon>Cytophagales</taxon>
        <taxon>Rhodocytophagaceae</taxon>
        <taxon>Xanthocytophaga</taxon>
    </lineage>
</organism>
<dbReference type="CDD" id="cd16922">
    <property type="entry name" value="HATPase_EvgS-ArcB-TorS-like"/>
    <property type="match status" value="1"/>
</dbReference>
<dbReference type="GO" id="GO:0043565">
    <property type="term" value="F:sequence-specific DNA binding"/>
    <property type="evidence" value="ECO:0007669"/>
    <property type="project" value="InterPro"/>
</dbReference>
<evidence type="ECO:0000256" key="1">
    <source>
        <dbReference type="ARBA" id="ARBA00000085"/>
    </source>
</evidence>
<keyword evidence="13" id="KW-0472">Membrane</keyword>
<dbReference type="InterPro" id="IPR018060">
    <property type="entry name" value="HTH_AraC"/>
</dbReference>
<dbReference type="PROSITE" id="PS01124">
    <property type="entry name" value="HTH_ARAC_FAMILY_2"/>
    <property type="match status" value="1"/>
</dbReference>
<dbReference type="FunFam" id="1.10.287.130:FF:000045">
    <property type="entry name" value="Two-component system sensor histidine kinase/response regulator"/>
    <property type="match status" value="1"/>
</dbReference>
<proteinExistence type="predicted"/>
<dbReference type="Pfam" id="PF07494">
    <property type="entry name" value="Reg_prop"/>
    <property type="match status" value="9"/>
</dbReference>
<keyword evidence="7" id="KW-0067">ATP-binding</keyword>
<protein>
    <recommendedName>
        <fullName evidence="2">histidine kinase</fullName>
        <ecNumber evidence="2">2.7.13.3</ecNumber>
    </recommendedName>
</protein>
<comment type="caution">
    <text evidence="17">The sequence shown here is derived from an EMBL/GenBank/DDBJ whole genome shotgun (WGS) entry which is preliminary data.</text>
</comment>
<keyword evidence="11" id="KW-0804">Transcription</keyword>
<keyword evidence="9" id="KW-0805">Transcription regulation</keyword>
<accession>A0AAE3UB98</accession>
<reference evidence="17" key="1">
    <citation type="submission" date="2023-05" db="EMBL/GenBank/DDBJ databases">
        <authorList>
            <person name="Zhang X."/>
        </authorList>
    </citation>
    <scope>NUCLEOTIDE SEQUENCE</scope>
    <source>
        <strain evidence="17">YF14B1</strain>
    </source>
</reference>
<dbReference type="PANTHER" id="PTHR43547:SF2">
    <property type="entry name" value="HYBRID SIGNAL TRANSDUCTION HISTIDINE KINASE C"/>
    <property type="match status" value="1"/>
</dbReference>
<dbReference type="PROSITE" id="PS50109">
    <property type="entry name" value="HIS_KIN"/>
    <property type="match status" value="1"/>
</dbReference>
<dbReference type="InterPro" id="IPR018062">
    <property type="entry name" value="HTH_AraC-typ_CS"/>
</dbReference>
<comment type="catalytic activity">
    <reaction evidence="1">
        <text>ATP + protein L-histidine = ADP + protein N-phospho-L-histidine.</text>
        <dbReference type="EC" id="2.7.13.3"/>
    </reaction>
</comment>
<dbReference type="CDD" id="cd17574">
    <property type="entry name" value="REC_OmpR"/>
    <property type="match status" value="1"/>
</dbReference>
<dbReference type="RefSeq" id="WP_313988292.1">
    <property type="nucleotide sequence ID" value="NZ_JASJOS010000021.1"/>
</dbReference>
<dbReference type="InterPro" id="IPR011110">
    <property type="entry name" value="Reg_prop"/>
</dbReference>
<keyword evidence="4" id="KW-0808">Transferase</keyword>
<dbReference type="InterPro" id="IPR005467">
    <property type="entry name" value="His_kinase_dom"/>
</dbReference>
<dbReference type="InterPro" id="IPR001789">
    <property type="entry name" value="Sig_transdc_resp-reg_receiver"/>
</dbReference>
<evidence type="ECO:0000256" key="6">
    <source>
        <dbReference type="ARBA" id="ARBA00022777"/>
    </source>
</evidence>
<dbReference type="GO" id="GO:0005524">
    <property type="term" value="F:ATP binding"/>
    <property type="evidence" value="ECO:0007669"/>
    <property type="project" value="UniProtKB-KW"/>
</dbReference>
<sequence length="1383" mass="156607">MAQKQGDAFFRLTTNQGLSHNRVNAILKDPDGFLWFGTYSGLNRYDGYSFKKYYKQPNDTFSLQSNSILYLFNLPYGNIWIVNDQGSCIYDPDLDRISRDYRSYLISLGLPGTNVSKIVKGQSDRYWFIYPGLGLYMYSAKDRKVIRFKHRPALAQQSQAANVSQIADVLETNQGQLWLVYANGYIQKYDIRSDRIVYSSDALEKITSDRLPDSFIEDTQGNLWIWSFNNGVFLFNPAKGSVRHLTESSPSPRLASNKVTHIIEDSQGVIWVATDQGGITLIDKNNGFATRNITHSPKKPEGLSQNSINTLYKDESGIIWIGTYKQGVDYLNDRIVRFLKYYHSESDPNSLPFEDINAFAEDSTGNVWIGTNGGGLIHFDRRNNRFRQYMHDPSNKNSLSSNVIVSLHIDRQQVLWIGTYFGGLNRFDGKTFTRYRNNPKDPTSLTSDNVWSICQDSDGRLWVGTLAGLDRLDQKSNTFIHNSFVNDFSRSFFSSVITTIRQDSKGNVWFGTNGGLIVLDKTRKARYYNQQSSPLKDNTINCLLEDSKGAIWVGTRAGLYLYDPAQDCFQEFTSLDGLPDNMITNILEDSNGIYWISTSNGLCSAKMTKNQQGLVTLSATRYGSINNLQSMEFTNTACLKTRSGELFFGGPAGFNVIAPEKISRTTTLPGIIFTNLQIINKPISPGERFNKRVVLEKALSRLPKINLKYEENIFSLDFSLIDYTQDSNIAFAYMLEGFKSEWIYINSGQRKLTFTNLDAGEYTLKIRILSNARDLAGKDLASSKSPSGIDATAASLKISIAPPLWRSTFALILYGVLSVGLAYFIRRMTIAQIRMRFEVQNQRKQTERAYALEQLKTKLFTNISHEFRTPLSLILAPLEKILKQSQDPELNWQLNLMQRNANRLLSLVNQLLDFRKMEAQQMRLNPSVGDIVGFCRDIHQLFTDIAEAKKIDFTFASTIQKLEIYFDTDKMEKILFNLLSNAFKYTFDRGRISVHLDYEQTQATEATAGKEGMVIIEVTDTGIGIAEPNHEKIFESFFQNDNPDNVFKQGTGLGLAITREFVKLHKGSITVKSELNKGSCFTVSIPAIRIGPTGIPSADADSPGTVLIEADLTNAYPSPVKPSGNGGKSMNAEKKTLLIVEDNEDLRFYLKENLKEHYHIHQASNGSEGWQKIKRLLPDLIVSDIMMPLIDGIELARKVRSEATTAHIPIIMLTAVGNEQKQLEGYQVGVTDYISKPFTFEILASRINNLMINQSVIHKKLDLTLGETTLDSLDEKFLRRVIDIVEQQIGNPDFSVEQLSIEMNMNRVTFYRKILPLTGKTPIEFIRLIRLKRAAQLLEKSGLTIAEVAYQVGFNDARTFTRSFKEEFKVLPSQYLANRKRKQ</sequence>
<evidence type="ECO:0000256" key="5">
    <source>
        <dbReference type="ARBA" id="ARBA00022741"/>
    </source>
</evidence>
<dbReference type="SMART" id="SM00388">
    <property type="entry name" value="HisKA"/>
    <property type="match status" value="1"/>
</dbReference>
<evidence type="ECO:0000259" key="14">
    <source>
        <dbReference type="PROSITE" id="PS01124"/>
    </source>
</evidence>
<keyword evidence="3 12" id="KW-0597">Phosphoprotein</keyword>
<feature type="transmembrane region" description="Helical" evidence="13">
    <location>
        <begin position="804"/>
        <end position="825"/>
    </location>
</feature>
<dbReference type="Pfam" id="PF12833">
    <property type="entry name" value="HTH_18"/>
    <property type="match status" value="1"/>
</dbReference>
<dbReference type="SMART" id="SM00342">
    <property type="entry name" value="HTH_ARAC"/>
    <property type="match status" value="1"/>
</dbReference>
<dbReference type="GO" id="GO:0000155">
    <property type="term" value="F:phosphorelay sensor kinase activity"/>
    <property type="evidence" value="ECO:0007669"/>
    <property type="project" value="InterPro"/>
</dbReference>
<evidence type="ECO:0000256" key="7">
    <source>
        <dbReference type="ARBA" id="ARBA00022840"/>
    </source>
</evidence>
<evidence type="ECO:0000256" key="2">
    <source>
        <dbReference type="ARBA" id="ARBA00012438"/>
    </source>
</evidence>
<name>A0AAE3UB98_9BACT</name>
<dbReference type="PROSITE" id="PS50110">
    <property type="entry name" value="RESPONSE_REGULATORY"/>
    <property type="match status" value="1"/>
</dbReference>
<dbReference type="CDD" id="cd00082">
    <property type="entry name" value="HisKA"/>
    <property type="match status" value="1"/>
</dbReference>
<dbReference type="Gene3D" id="2.60.40.10">
    <property type="entry name" value="Immunoglobulins"/>
    <property type="match status" value="1"/>
</dbReference>
<dbReference type="Gene3D" id="3.40.50.2300">
    <property type="match status" value="1"/>
</dbReference>
<keyword evidence="13" id="KW-0812">Transmembrane</keyword>
<dbReference type="Gene3D" id="3.30.565.10">
    <property type="entry name" value="Histidine kinase-like ATPase, C-terminal domain"/>
    <property type="match status" value="1"/>
</dbReference>
<dbReference type="SMART" id="SM00448">
    <property type="entry name" value="REC"/>
    <property type="match status" value="1"/>
</dbReference>
<evidence type="ECO:0000313" key="17">
    <source>
        <dbReference type="EMBL" id="MDJ1485567.1"/>
    </source>
</evidence>
<dbReference type="PRINTS" id="PR00344">
    <property type="entry name" value="BCTRLSENSOR"/>
</dbReference>